<gene>
    <name evidence="1" type="ORF">METZ01_LOCUS2496</name>
</gene>
<dbReference type="PANTHER" id="PTHR33515:SF1">
    <property type="entry name" value="RIBOSOME-BINDING FACTOR A, CHLOROPLASTIC-RELATED"/>
    <property type="match status" value="1"/>
</dbReference>
<proteinExistence type="inferred from homology"/>
<organism evidence="1">
    <name type="scientific">marine metagenome</name>
    <dbReference type="NCBI Taxonomy" id="408172"/>
    <lineage>
        <taxon>unclassified sequences</taxon>
        <taxon>metagenomes</taxon>
        <taxon>ecological metagenomes</taxon>
    </lineage>
</organism>
<evidence type="ECO:0000313" key="1">
    <source>
        <dbReference type="EMBL" id="SUZ49642.1"/>
    </source>
</evidence>
<dbReference type="GO" id="GO:0006364">
    <property type="term" value="P:rRNA processing"/>
    <property type="evidence" value="ECO:0007669"/>
    <property type="project" value="InterPro"/>
</dbReference>
<dbReference type="HAMAP" id="MF_00003">
    <property type="entry name" value="RbfA"/>
    <property type="match status" value="1"/>
</dbReference>
<evidence type="ECO:0008006" key="2">
    <source>
        <dbReference type="Google" id="ProtNLM"/>
    </source>
</evidence>
<dbReference type="InterPro" id="IPR020053">
    <property type="entry name" value="Ribosome-bd_factorA_CS"/>
</dbReference>
<dbReference type="SUPFAM" id="SSF89919">
    <property type="entry name" value="Ribosome-binding factor A, RbfA"/>
    <property type="match status" value="1"/>
</dbReference>
<dbReference type="NCBIfam" id="TIGR00082">
    <property type="entry name" value="rbfA"/>
    <property type="match status" value="1"/>
</dbReference>
<dbReference type="GO" id="GO:0043024">
    <property type="term" value="F:ribosomal small subunit binding"/>
    <property type="evidence" value="ECO:0007669"/>
    <property type="project" value="TreeGrafter"/>
</dbReference>
<dbReference type="AlphaFoldDB" id="A0A381N4X1"/>
<dbReference type="InterPro" id="IPR023799">
    <property type="entry name" value="RbfA_dom_sf"/>
</dbReference>
<dbReference type="Gene3D" id="3.30.300.20">
    <property type="match status" value="1"/>
</dbReference>
<protein>
    <recommendedName>
        <fullName evidence="2">Ribosome-binding factor A</fullName>
    </recommendedName>
</protein>
<dbReference type="InterPro" id="IPR000238">
    <property type="entry name" value="RbfA"/>
</dbReference>
<dbReference type="GO" id="GO:0005829">
    <property type="term" value="C:cytosol"/>
    <property type="evidence" value="ECO:0007669"/>
    <property type="project" value="TreeGrafter"/>
</dbReference>
<dbReference type="Pfam" id="PF02033">
    <property type="entry name" value="RBFA"/>
    <property type="match status" value="1"/>
</dbReference>
<reference evidence="1" key="1">
    <citation type="submission" date="2018-05" db="EMBL/GenBank/DDBJ databases">
        <authorList>
            <person name="Lanie J.A."/>
            <person name="Ng W.-L."/>
            <person name="Kazmierczak K.M."/>
            <person name="Andrzejewski T.M."/>
            <person name="Davidsen T.M."/>
            <person name="Wayne K.J."/>
            <person name="Tettelin H."/>
            <person name="Glass J.I."/>
            <person name="Rusch D."/>
            <person name="Podicherti R."/>
            <person name="Tsui H.-C.T."/>
            <person name="Winkler M.E."/>
        </authorList>
    </citation>
    <scope>NUCLEOTIDE SEQUENCE</scope>
</reference>
<dbReference type="PANTHER" id="PTHR33515">
    <property type="entry name" value="RIBOSOME-BINDING FACTOR A, CHLOROPLASTIC-RELATED"/>
    <property type="match status" value="1"/>
</dbReference>
<dbReference type="InterPro" id="IPR015946">
    <property type="entry name" value="KH_dom-like_a/b"/>
</dbReference>
<name>A0A381N4X1_9ZZZZ</name>
<dbReference type="PROSITE" id="PS01319">
    <property type="entry name" value="RBFA"/>
    <property type="match status" value="1"/>
</dbReference>
<dbReference type="EMBL" id="UINC01000127">
    <property type="protein sequence ID" value="SUZ49642.1"/>
    <property type="molecule type" value="Genomic_DNA"/>
</dbReference>
<accession>A0A381N4X1</accession>
<sequence>MSNKNLLNKGIISQRQMRVQELLRSAINEILQRGETQDRILDDNPITITFVDVSPDLKNAKFLFIPMNNTNIRDFIEGFNSAKKRIRKKIAERIKLKFVPEISFHYDDSIKDIEKIEKIFASEKVFKDINK</sequence>